<gene>
    <name evidence="5" type="ORF">UX10_C0025G0003</name>
</gene>
<dbReference type="AlphaFoldDB" id="A0A0G1QDJ4"/>
<evidence type="ECO:0000256" key="2">
    <source>
        <dbReference type="ARBA" id="ARBA00023054"/>
    </source>
</evidence>
<protein>
    <submittedName>
        <fullName evidence="5">Efflux transporter, RND family, MFP subunit</fullName>
    </submittedName>
</protein>
<feature type="coiled-coil region" evidence="3">
    <location>
        <begin position="330"/>
        <end position="357"/>
    </location>
</feature>
<evidence type="ECO:0000256" key="1">
    <source>
        <dbReference type="ARBA" id="ARBA00004196"/>
    </source>
</evidence>
<reference evidence="5 6" key="1">
    <citation type="journal article" date="2015" name="Nature">
        <title>rRNA introns, odd ribosomes, and small enigmatic genomes across a large radiation of phyla.</title>
        <authorList>
            <person name="Brown C.T."/>
            <person name="Hug L.A."/>
            <person name="Thomas B.C."/>
            <person name="Sharon I."/>
            <person name="Castelle C.J."/>
            <person name="Singh A."/>
            <person name="Wilkins M.J."/>
            <person name="Williams K.H."/>
            <person name="Banfield J.F."/>
        </authorList>
    </citation>
    <scope>NUCLEOTIDE SEQUENCE [LARGE SCALE GENOMIC DNA]</scope>
</reference>
<keyword evidence="4" id="KW-0472">Membrane</keyword>
<dbReference type="InterPro" id="IPR050465">
    <property type="entry name" value="UPF0194_transport"/>
</dbReference>
<dbReference type="Gene3D" id="2.40.50.100">
    <property type="match status" value="1"/>
</dbReference>
<dbReference type="PANTHER" id="PTHR32347:SF23">
    <property type="entry name" value="BLL5650 PROTEIN"/>
    <property type="match status" value="1"/>
</dbReference>
<dbReference type="Gene3D" id="2.40.420.20">
    <property type="match status" value="1"/>
</dbReference>
<evidence type="ECO:0000313" key="6">
    <source>
        <dbReference type="Proteomes" id="UP000033999"/>
    </source>
</evidence>
<keyword evidence="4" id="KW-1133">Transmembrane helix</keyword>
<evidence type="ECO:0000256" key="4">
    <source>
        <dbReference type="SAM" id="Phobius"/>
    </source>
</evidence>
<dbReference type="SUPFAM" id="SSF111369">
    <property type="entry name" value="HlyD-like secretion proteins"/>
    <property type="match status" value="1"/>
</dbReference>
<evidence type="ECO:0000256" key="3">
    <source>
        <dbReference type="SAM" id="Coils"/>
    </source>
</evidence>
<evidence type="ECO:0000313" key="5">
    <source>
        <dbReference type="EMBL" id="KKU06700.1"/>
    </source>
</evidence>
<organism evidence="5 6">
    <name type="scientific">Candidatus Magasanikbacteria bacterium GW2011_GWA2_45_39</name>
    <dbReference type="NCBI Taxonomy" id="1619041"/>
    <lineage>
        <taxon>Bacteria</taxon>
        <taxon>Candidatus Magasanikiibacteriota</taxon>
    </lineage>
</organism>
<dbReference type="Proteomes" id="UP000033999">
    <property type="component" value="Unassembled WGS sequence"/>
</dbReference>
<feature type="coiled-coil region" evidence="3">
    <location>
        <begin position="123"/>
        <end position="150"/>
    </location>
</feature>
<name>A0A0G1QDJ4_9BACT</name>
<proteinExistence type="predicted"/>
<keyword evidence="2 3" id="KW-0175">Coiled coil</keyword>
<sequence>MKKKIVWIGIIIVVLLVGIFWWRARQTKKPEFTSAAVTRGTLEQRVEGSGTVTAATDANLNFEITGTVAKLPAKVGDHIKKDQLIAQLKTENLDAVVTQSAGTLKRAQANLDQVLAGSTVEILDQYRADVEKAQANLNKARVDLENAKASTGQSLDDANVNTISSLQGALAPLETSANDIDTILGVVNTTAGETYKKGVTDLDNRSTYVSTAKSDFASARTKLSAAKILVNGLVLGISKQSDIDAAIAPAKDALVITATALNDVWTVLDKLDLGVSGLTATTVSASKTTIDTDRSSVNTKLSAVLTQEQKLISAKLNFGSTAGTQNVSSVAQAEANAKIYEAALTAAKAALAQKEAKPREVDIGSLRATVTEAQGTYNNSVANKEKAFLRAPFDGTVTAINYKLGEQTNLTKSFASLFADNEFRRIEVNISENDIARTHLKQPAQITLDALGQDRIFSAEVTAIDPAQTVISDVVYYKVTLQIEGKYRQDKTVDMVVSADDLKEIRPGMTANVTISTAYKEGALMIPERAIIERGGVKYVRVITDLKKGLFEEREVKTGLRGGDAQIEIIDGLHDGDQIITFLKPA</sequence>
<feature type="transmembrane region" description="Helical" evidence="4">
    <location>
        <begin position="5"/>
        <end position="24"/>
    </location>
</feature>
<keyword evidence="4" id="KW-0812">Transmembrane</keyword>
<dbReference type="Gene3D" id="2.40.30.170">
    <property type="match status" value="1"/>
</dbReference>
<dbReference type="PANTHER" id="PTHR32347">
    <property type="entry name" value="EFFLUX SYSTEM COMPONENT YKNX-RELATED"/>
    <property type="match status" value="1"/>
</dbReference>
<comment type="subcellular location">
    <subcellularLocation>
        <location evidence="1">Cell envelope</location>
    </subcellularLocation>
</comment>
<comment type="caution">
    <text evidence="5">The sequence shown here is derived from an EMBL/GenBank/DDBJ whole genome shotgun (WGS) entry which is preliminary data.</text>
</comment>
<dbReference type="EMBL" id="LCKX01000025">
    <property type="protein sequence ID" value="KKU06700.1"/>
    <property type="molecule type" value="Genomic_DNA"/>
</dbReference>
<accession>A0A0G1QDJ4</accession>
<dbReference type="GO" id="GO:0030313">
    <property type="term" value="C:cell envelope"/>
    <property type="evidence" value="ECO:0007669"/>
    <property type="project" value="UniProtKB-SubCell"/>
</dbReference>